<reference evidence="1 2" key="1">
    <citation type="journal article" date="2011" name="PLoS Pathog.">
        <title>Endophytic Life Strategies Decoded by Genome and Transcriptome Analyses of the Mutualistic Root Symbiont Piriformospora indica.</title>
        <authorList>
            <person name="Zuccaro A."/>
            <person name="Lahrmann U."/>
            <person name="Guldener U."/>
            <person name="Langen G."/>
            <person name="Pfiffi S."/>
            <person name="Biedenkopf D."/>
            <person name="Wong P."/>
            <person name="Samans B."/>
            <person name="Grimm C."/>
            <person name="Basiewicz M."/>
            <person name="Murat C."/>
            <person name="Martin F."/>
            <person name="Kogel K.H."/>
        </authorList>
    </citation>
    <scope>NUCLEOTIDE SEQUENCE [LARGE SCALE GENOMIC DNA]</scope>
    <source>
        <strain evidence="1 2">DSM 11827</strain>
    </source>
</reference>
<proteinExistence type="predicted"/>
<accession>G4TMW6</accession>
<dbReference type="OrthoDB" id="3153727at2759"/>
<protein>
    <submittedName>
        <fullName evidence="1">Uncharacterized protein</fullName>
    </submittedName>
</protein>
<name>G4TMW6_SERID</name>
<dbReference type="AlphaFoldDB" id="G4TMW6"/>
<keyword evidence="2" id="KW-1185">Reference proteome</keyword>
<dbReference type="HOGENOM" id="CLU_051383_0_0_1"/>
<gene>
    <name evidence="1" type="ORF">PIIN_06596</name>
</gene>
<dbReference type="EMBL" id="CAFZ01000176">
    <property type="protein sequence ID" value="CCA72659.1"/>
    <property type="molecule type" value="Genomic_DNA"/>
</dbReference>
<comment type="caution">
    <text evidence="1">The sequence shown here is derived from an EMBL/GenBank/DDBJ whole genome shotgun (WGS) entry which is preliminary data.</text>
</comment>
<evidence type="ECO:0000313" key="2">
    <source>
        <dbReference type="Proteomes" id="UP000007148"/>
    </source>
</evidence>
<sequence length="446" mass="50723">MLTANESNITSKVPVEVWSAIFQRYLGPSRFDPNHSSVYGYRSVFEADPDLAIKAYIARERKRVTLRLVCHAWRAIGDRLDDALVVYWLGEKEWPPNHGKCLAKCIYYIGPGEVFQLPEVMRLGNAVEVTDRSTEARKRSIKFNTNTSITRVVHIRGLRVELPTVVSEEPLEPRVQILEWTMRGLINTIYGLAHPVFSHLVALRVTVDFPFPRQAAFETLRLPLLRCFSLVVRVCEIKWPEGRSFSAWAFPKLAMFELWANSSSRSLSIETREFLRGHAETVEEVSTISYSRFMKEQRSLTFSFMRELWPELPAVRRYRFFDLHEFVQGLPAIPQLWIEASTCSHPGSSKFCAIIGNAGLDGDSVPVIAARLKQESKLMANVNVTLDTSWANLLNARTTIWFQRVEAFFKVIDDVGIKALDANGEDSSCLMAMEVRAAVEGNCEGR</sequence>
<dbReference type="Proteomes" id="UP000007148">
    <property type="component" value="Unassembled WGS sequence"/>
</dbReference>
<dbReference type="InParanoid" id="G4TMW6"/>
<organism evidence="1 2">
    <name type="scientific">Serendipita indica (strain DSM 11827)</name>
    <name type="common">Root endophyte fungus</name>
    <name type="synonym">Piriformospora indica</name>
    <dbReference type="NCBI Taxonomy" id="1109443"/>
    <lineage>
        <taxon>Eukaryota</taxon>
        <taxon>Fungi</taxon>
        <taxon>Dikarya</taxon>
        <taxon>Basidiomycota</taxon>
        <taxon>Agaricomycotina</taxon>
        <taxon>Agaricomycetes</taxon>
        <taxon>Sebacinales</taxon>
        <taxon>Serendipitaceae</taxon>
        <taxon>Serendipita</taxon>
    </lineage>
</organism>
<evidence type="ECO:0000313" key="1">
    <source>
        <dbReference type="EMBL" id="CCA72659.1"/>
    </source>
</evidence>